<keyword evidence="2" id="KW-0229">DNA integration</keyword>
<evidence type="ECO:0000313" key="8">
    <source>
        <dbReference type="Proteomes" id="UP000275199"/>
    </source>
</evidence>
<protein>
    <submittedName>
        <fullName evidence="7">Site-specific integrase</fullName>
    </submittedName>
</protein>
<reference evidence="7 8" key="1">
    <citation type="submission" date="2018-11" db="EMBL/GenBank/DDBJ databases">
        <authorList>
            <person name="Jang G.I."/>
            <person name="Hwang C.Y."/>
        </authorList>
    </citation>
    <scope>NUCLEOTIDE SEQUENCE [LARGE SCALE GENOMIC DNA]</scope>
    <source>
        <strain evidence="7 8">SSM26</strain>
    </source>
</reference>
<feature type="coiled-coil region" evidence="5">
    <location>
        <begin position="430"/>
        <end position="457"/>
    </location>
</feature>
<dbReference type="PROSITE" id="PS51898">
    <property type="entry name" value="TYR_RECOMBINASE"/>
    <property type="match status" value="1"/>
</dbReference>
<proteinExistence type="inferred from homology"/>
<dbReference type="Pfam" id="PF00589">
    <property type="entry name" value="Phage_integrase"/>
    <property type="match status" value="1"/>
</dbReference>
<evidence type="ECO:0000313" key="7">
    <source>
        <dbReference type="EMBL" id="ROZ80212.1"/>
    </source>
</evidence>
<accession>A0ABX9XCE4</accession>
<organism evidence="7 8">
    <name type="scientific">Pseudomonas neustonica</name>
    <dbReference type="NCBI Taxonomy" id="2487346"/>
    <lineage>
        <taxon>Bacteria</taxon>
        <taxon>Pseudomonadati</taxon>
        <taxon>Pseudomonadota</taxon>
        <taxon>Gammaproteobacteria</taxon>
        <taxon>Pseudomonadales</taxon>
        <taxon>Pseudomonadaceae</taxon>
        <taxon>Pseudomonas</taxon>
    </lineage>
</organism>
<comment type="similarity">
    <text evidence="1">Belongs to the 'phage' integrase family.</text>
</comment>
<evidence type="ECO:0000259" key="6">
    <source>
        <dbReference type="PROSITE" id="PS51898"/>
    </source>
</evidence>
<keyword evidence="4" id="KW-0233">DNA recombination</keyword>
<dbReference type="InterPro" id="IPR011010">
    <property type="entry name" value="DNA_brk_join_enz"/>
</dbReference>
<dbReference type="InterPro" id="IPR013762">
    <property type="entry name" value="Integrase-like_cat_sf"/>
</dbReference>
<feature type="domain" description="Tyr recombinase" evidence="6">
    <location>
        <begin position="188"/>
        <end position="438"/>
    </location>
</feature>
<keyword evidence="8" id="KW-1185">Reference proteome</keyword>
<dbReference type="CDD" id="cd00397">
    <property type="entry name" value="DNA_BRE_C"/>
    <property type="match status" value="1"/>
</dbReference>
<comment type="caution">
    <text evidence="7">The sequence shown here is derived from an EMBL/GenBank/DDBJ whole genome shotgun (WGS) entry which is preliminary data.</text>
</comment>
<dbReference type="NCBIfam" id="NF040693">
    <property type="entry name" value="recomb_GmtY"/>
    <property type="match status" value="1"/>
</dbReference>
<sequence>MTSIRVNATIRIDNTGARFALPVLISNSGLLKSHLIYLLHHRRRSHSWLDRSAFAVKLLCDFWDANLVVCLEPKQLFREFALSLFTGTIGENGSDDSGLRWLPRREADARQLVALLTHYFDWLAEVNEDAGISLNPRVPPDGIGARMNLACYYHRKRNAFMSHLWANKPKNIQRFTQLPRAQVVSSSEVVKAFPQGKMHELLEHGFIMRGKSGKKGIENRLNLRDILITMLMYYGGLRVSECFHIWLEDIVLVDHQCVVKVHHPSQGGSPDKKFNRAAYLRQKYNLVPRTEYPKRNGLHSGWKDPLLTNNKGKYFTLHWFPASAGDQFRHLWVLYLRYQYVRPRPGSEHPYAFTNHEGRPYTIRAYTKSRKRAVERIGLRFSKSEGTTAHADRHSYGLSLANAKVRPEVIKVAMHHKSIDSQEVYTQPSANDVRRALDEAMEALEVFSENLLEAGNE</sequence>
<evidence type="ECO:0000256" key="3">
    <source>
        <dbReference type="ARBA" id="ARBA00023125"/>
    </source>
</evidence>
<dbReference type="Gene3D" id="1.10.443.10">
    <property type="entry name" value="Intergrase catalytic core"/>
    <property type="match status" value="1"/>
</dbReference>
<keyword evidence="3" id="KW-0238">DNA-binding</keyword>
<dbReference type="Proteomes" id="UP000275199">
    <property type="component" value="Unassembled WGS sequence"/>
</dbReference>
<evidence type="ECO:0000256" key="2">
    <source>
        <dbReference type="ARBA" id="ARBA00022908"/>
    </source>
</evidence>
<name>A0ABX9XCE4_9PSED</name>
<evidence type="ECO:0000256" key="4">
    <source>
        <dbReference type="ARBA" id="ARBA00023172"/>
    </source>
</evidence>
<dbReference type="PANTHER" id="PTHR30349">
    <property type="entry name" value="PHAGE INTEGRASE-RELATED"/>
    <property type="match status" value="1"/>
</dbReference>
<dbReference type="RefSeq" id="WP_123891480.1">
    <property type="nucleotide sequence ID" value="NZ_RKKU01000053.1"/>
</dbReference>
<gene>
    <name evidence="7" type="ORF">EF096_20045</name>
</gene>
<dbReference type="EMBL" id="RKKU01000053">
    <property type="protein sequence ID" value="ROZ80212.1"/>
    <property type="molecule type" value="Genomic_DNA"/>
</dbReference>
<dbReference type="InterPro" id="IPR050090">
    <property type="entry name" value="Tyrosine_recombinase_XerCD"/>
</dbReference>
<dbReference type="PANTHER" id="PTHR30349:SF41">
    <property type="entry name" value="INTEGRASE_RECOMBINASE PROTEIN MJ0367-RELATED"/>
    <property type="match status" value="1"/>
</dbReference>
<keyword evidence="5" id="KW-0175">Coiled coil</keyword>
<dbReference type="InterPro" id="IPR002104">
    <property type="entry name" value="Integrase_catalytic"/>
</dbReference>
<evidence type="ECO:0000256" key="1">
    <source>
        <dbReference type="ARBA" id="ARBA00008857"/>
    </source>
</evidence>
<dbReference type="SUPFAM" id="SSF56349">
    <property type="entry name" value="DNA breaking-rejoining enzymes"/>
    <property type="match status" value="1"/>
</dbReference>
<evidence type="ECO:0000256" key="5">
    <source>
        <dbReference type="SAM" id="Coils"/>
    </source>
</evidence>